<dbReference type="Pfam" id="PF13287">
    <property type="entry name" value="Fn3_assoc"/>
    <property type="match status" value="1"/>
</dbReference>
<dbReference type="PROSITE" id="PS51766">
    <property type="entry name" value="DOCKERIN"/>
    <property type="match status" value="1"/>
</dbReference>
<sequence length="874" mass="98127">MNLIKKTGSIAAAMLMVSTLHCGLPYATAEQDSDGLYINEVCTQNKNSFTDSLGKASDWIELYNAGDKDIDLSGFGLSDSSEEPMKYVFPTGTVIEKGGYLTVAAAKDTEGMTEPNTGFALSKSGETLILSSPDGNELQKLEVPALEEDMTYGRSADGSFAIMSPTPSADNSSLPAEPVFSLESGFYSVNDIKELTLTSADTIYYTLDGSDPTTSETAMVYSKAIPMYDRSTEENVYSKYQYEEGSPYSITLSQWYQANPEKFDKATIVRAASKDSDGTFSKVATKTFFVMSDEKLRYYSDIPVVSLVTDPDNLFGKENGIYVAGQQYLDWSDGEENTENIANFLSGGKAWEREADITYFRNGELGFSQKMGIRIRGASSRNSEAKSFNLYARSKYGDSKLDYKLIEDNDSVADGKTIKRYDSFGLRAVTWIDRLRERVVNSSLRELPSLATYSSDRCMLFIDGELWGMYEITEKASEHYIHSKYDIPSENVTLYKNGELEAGPEEEPHNLQHLGQFCRDNDLSVKENYDYVASKVDIDSIIDCYCTGIYINTWDWPNYNYFMWRYNGDKSDDNPYTDGKWRFGAFDFDYSVGLTYDDFGNVEPYQYDSFRKMDKVKDDIPTVIFAKLLDNPEFEKKFVDKFYCYAYSVFDSSKMINELNAEEKKYMDYITMTAWRWYNGTPDSDFESVLSEHKEYYHEEMENMRTFFKERPVYAVGHMQNYFGISQDTATVTVTKQGKGSVSVGSDDAVFSENIWTGSYESGNEVTLTAKPAEGYTFAGWSGAVNSNSETITITADNAASLVCSFVKEEYPQGDINTDGAIDVADLLLMSKYLHGTGSLTKAQSKLADMNGDKSADVFDLVALRKELLKNSAK</sequence>
<proteinExistence type="predicted"/>
<feature type="chain" id="PRO_5013246527" evidence="1">
    <location>
        <begin position="30"/>
        <end position="874"/>
    </location>
</feature>
<dbReference type="CDD" id="cd14256">
    <property type="entry name" value="Dockerin_I"/>
    <property type="match status" value="1"/>
</dbReference>
<dbReference type="InterPro" id="IPR026876">
    <property type="entry name" value="Fn3_assoc_repeat"/>
</dbReference>
<feature type="domain" description="Dockerin" evidence="2">
    <location>
        <begin position="809"/>
        <end position="874"/>
    </location>
</feature>
<dbReference type="Gene3D" id="2.60.40.1260">
    <property type="entry name" value="Lamin Tail domain"/>
    <property type="match status" value="1"/>
</dbReference>
<dbReference type="SUPFAM" id="SSF74853">
    <property type="entry name" value="Lamin A/C globular tail domain"/>
    <property type="match status" value="1"/>
</dbReference>
<dbReference type="InterPro" id="IPR044060">
    <property type="entry name" value="Bacterial_rp_domain"/>
</dbReference>
<evidence type="ECO:0000313" key="4">
    <source>
        <dbReference type="EMBL" id="SHM53919.1"/>
    </source>
</evidence>
<dbReference type="EMBL" id="FRCT01000006">
    <property type="protein sequence ID" value="SHM53919.1"/>
    <property type="molecule type" value="Genomic_DNA"/>
</dbReference>
<dbReference type="InterPro" id="IPR036415">
    <property type="entry name" value="Lamin_tail_dom_sf"/>
</dbReference>
<evidence type="ECO:0000256" key="1">
    <source>
        <dbReference type="SAM" id="SignalP"/>
    </source>
</evidence>
<accession>A0A1M7JLD1</accession>
<dbReference type="InterPro" id="IPR002105">
    <property type="entry name" value="Dockerin_1_rpt"/>
</dbReference>
<dbReference type="Proteomes" id="UP000184394">
    <property type="component" value="Unassembled WGS sequence"/>
</dbReference>
<protein>
    <submittedName>
        <fullName evidence="4">Fn3 associated</fullName>
    </submittedName>
</protein>
<dbReference type="Pfam" id="PF00932">
    <property type="entry name" value="LTD"/>
    <property type="match status" value="1"/>
</dbReference>
<dbReference type="InterPro" id="IPR001322">
    <property type="entry name" value="Lamin_tail_dom"/>
</dbReference>
<dbReference type="SUPFAM" id="SSF63446">
    <property type="entry name" value="Type I dockerin domain"/>
    <property type="match status" value="1"/>
</dbReference>
<dbReference type="Pfam" id="PF18998">
    <property type="entry name" value="Flg_new_2"/>
    <property type="match status" value="1"/>
</dbReference>
<organism evidence="4 5">
    <name type="scientific">Ruminococcus flavefaciens</name>
    <dbReference type="NCBI Taxonomy" id="1265"/>
    <lineage>
        <taxon>Bacteria</taxon>
        <taxon>Bacillati</taxon>
        <taxon>Bacillota</taxon>
        <taxon>Clostridia</taxon>
        <taxon>Eubacteriales</taxon>
        <taxon>Oscillospiraceae</taxon>
        <taxon>Ruminococcus</taxon>
    </lineage>
</organism>
<gene>
    <name evidence="4" type="ORF">SAMN04487860_10687</name>
</gene>
<dbReference type="InterPro" id="IPR016134">
    <property type="entry name" value="Dockerin_dom"/>
</dbReference>
<dbReference type="GO" id="GO:0000272">
    <property type="term" value="P:polysaccharide catabolic process"/>
    <property type="evidence" value="ECO:0007669"/>
    <property type="project" value="InterPro"/>
</dbReference>
<dbReference type="InterPro" id="IPR036439">
    <property type="entry name" value="Dockerin_dom_sf"/>
</dbReference>
<dbReference type="InterPro" id="IPR018247">
    <property type="entry name" value="EF_Hand_1_Ca_BS"/>
</dbReference>
<evidence type="ECO:0000313" key="5">
    <source>
        <dbReference type="Proteomes" id="UP000184394"/>
    </source>
</evidence>
<dbReference type="InterPro" id="IPR014867">
    <property type="entry name" value="Spore_coat_CotH_CotH2/3/7"/>
</dbReference>
<feature type="signal peptide" evidence="1">
    <location>
        <begin position="1"/>
        <end position="29"/>
    </location>
</feature>
<dbReference type="Pfam" id="PF08757">
    <property type="entry name" value="CotH"/>
    <property type="match status" value="1"/>
</dbReference>
<feature type="domain" description="LTD" evidence="3">
    <location>
        <begin position="18"/>
        <end position="154"/>
    </location>
</feature>
<keyword evidence="1" id="KW-0732">Signal</keyword>
<dbReference type="RefSeq" id="WP_072950486.1">
    <property type="nucleotide sequence ID" value="NZ_FRCT01000006.1"/>
</dbReference>
<reference evidence="4 5" key="1">
    <citation type="submission" date="2016-11" db="EMBL/GenBank/DDBJ databases">
        <authorList>
            <person name="Jaros S."/>
            <person name="Januszkiewicz K."/>
            <person name="Wedrychowicz H."/>
        </authorList>
    </citation>
    <scope>NUCLEOTIDE SEQUENCE [LARGE SCALE GENOMIC DNA]</scope>
    <source>
        <strain evidence="4 5">Y1</strain>
    </source>
</reference>
<dbReference type="PROSITE" id="PS00018">
    <property type="entry name" value="EF_HAND_1"/>
    <property type="match status" value="1"/>
</dbReference>
<dbReference type="OrthoDB" id="9806464at2"/>
<evidence type="ECO:0000259" key="3">
    <source>
        <dbReference type="PROSITE" id="PS51841"/>
    </source>
</evidence>
<dbReference type="Pfam" id="PF00404">
    <property type="entry name" value="Dockerin_1"/>
    <property type="match status" value="1"/>
</dbReference>
<dbReference type="Gene3D" id="1.10.1330.10">
    <property type="entry name" value="Dockerin domain"/>
    <property type="match status" value="1"/>
</dbReference>
<dbReference type="PROSITE" id="PS51841">
    <property type="entry name" value="LTD"/>
    <property type="match status" value="1"/>
</dbReference>
<dbReference type="AlphaFoldDB" id="A0A1M7JLD1"/>
<evidence type="ECO:0000259" key="2">
    <source>
        <dbReference type="PROSITE" id="PS51766"/>
    </source>
</evidence>
<dbReference type="GO" id="GO:0004553">
    <property type="term" value="F:hydrolase activity, hydrolyzing O-glycosyl compounds"/>
    <property type="evidence" value="ECO:0007669"/>
    <property type="project" value="InterPro"/>
</dbReference>
<name>A0A1M7JLD1_RUMFL</name>